<keyword evidence="1" id="KW-0472">Membrane</keyword>
<dbReference type="RefSeq" id="WP_377503362.1">
    <property type="nucleotide sequence ID" value="NZ_JBHULU010000004.1"/>
</dbReference>
<gene>
    <name evidence="2" type="ORF">ACFSRY_03425</name>
</gene>
<evidence type="ECO:0008006" key="4">
    <source>
        <dbReference type="Google" id="ProtNLM"/>
    </source>
</evidence>
<organism evidence="2 3">
    <name type="scientific">Pontibacter locisalis</name>
    <dbReference type="NCBI Taxonomy" id="1719035"/>
    <lineage>
        <taxon>Bacteria</taxon>
        <taxon>Pseudomonadati</taxon>
        <taxon>Bacteroidota</taxon>
        <taxon>Cytophagia</taxon>
        <taxon>Cytophagales</taxon>
        <taxon>Hymenobacteraceae</taxon>
        <taxon>Pontibacter</taxon>
    </lineage>
</organism>
<dbReference type="Proteomes" id="UP001597544">
    <property type="component" value="Unassembled WGS sequence"/>
</dbReference>
<sequence length="138" mass="15043">MKITHNTFAAYVAVLKANLSGWYVLLALLLLSVLISGCEDVAVCPGPEEACATEVTAVGVQCSYGAFNTIWFKTEDGRYLQPWVNESAVEAVVTGQKYRIGFRLTERDERYKNIATCKAFVPDADAIAVTCLSPVSNN</sequence>
<keyword evidence="3" id="KW-1185">Reference proteome</keyword>
<reference evidence="3" key="1">
    <citation type="journal article" date="2019" name="Int. J. Syst. Evol. Microbiol.">
        <title>The Global Catalogue of Microorganisms (GCM) 10K type strain sequencing project: providing services to taxonomists for standard genome sequencing and annotation.</title>
        <authorList>
            <consortium name="The Broad Institute Genomics Platform"/>
            <consortium name="The Broad Institute Genome Sequencing Center for Infectious Disease"/>
            <person name="Wu L."/>
            <person name="Ma J."/>
        </authorList>
    </citation>
    <scope>NUCLEOTIDE SEQUENCE [LARGE SCALE GENOMIC DNA]</scope>
    <source>
        <strain evidence="3">KCTC 42498</strain>
    </source>
</reference>
<comment type="caution">
    <text evidence="2">The sequence shown here is derived from an EMBL/GenBank/DDBJ whole genome shotgun (WGS) entry which is preliminary data.</text>
</comment>
<evidence type="ECO:0000313" key="2">
    <source>
        <dbReference type="EMBL" id="MFD2512902.1"/>
    </source>
</evidence>
<keyword evidence="1" id="KW-0812">Transmembrane</keyword>
<protein>
    <recommendedName>
        <fullName evidence="4">Ig-like domain-containing protein</fullName>
    </recommendedName>
</protein>
<evidence type="ECO:0000256" key="1">
    <source>
        <dbReference type="SAM" id="Phobius"/>
    </source>
</evidence>
<name>A0ABW5IH02_9BACT</name>
<proteinExistence type="predicted"/>
<keyword evidence="1" id="KW-1133">Transmembrane helix</keyword>
<evidence type="ECO:0000313" key="3">
    <source>
        <dbReference type="Proteomes" id="UP001597544"/>
    </source>
</evidence>
<accession>A0ABW5IH02</accession>
<feature type="transmembrane region" description="Helical" evidence="1">
    <location>
        <begin position="12"/>
        <end position="35"/>
    </location>
</feature>
<dbReference type="EMBL" id="JBHULU010000004">
    <property type="protein sequence ID" value="MFD2512902.1"/>
    <property type="molecule type" value="Genomic_DNA"/>
</dbReference>